<accession>A0A8B9R1F9</accession>
<organism evidence="2 3">
    <name type="scientific">Anas platyrhynchos</name>
    <name type="common">Mallard</name>
    <name type="synonym">Anas boschas</name>
    <dbReference type="NCBI Taxonomy" id="8839"/>
    <lineage>
        <taxon>Eukaryota</taxon>
        <taxon>Metazoa</taxon>
        <taxon>Chordata</taxon>
        <taxon>Craniata</taxon>
        <taxon>Vertebrata</taxon>
        <taxon>Euteleostomi</taxon>
        <taxon>Archelosauria</taxon>
        <taxon>Archosauria</taxon>
        <taxon>Dinosauria</taxon>
        <taxon>Saurischia</taxon>
        <taxon>Theropoda</taxon>
        <taxon>Coelurosauria</taxon>
        <taxon>Aves</taxon>
        <taxon>Neognathae</taxon>
        <taxon>Galloanserae</taxon>
        <taxon>Anseriformes</taxon>
        <taxon>Anatidae</taxon>
        <taxon>Anatinae</taxon>
        <taxon>Anas</taxon>
    </lineage>
</organism>
<protein>
    <submittedName>
        <fullName evidence="2">Uncharacterized protein</fullName>
    </submittedName>
</protein>
<evidence type="ECO:0000313" key="3">
    <source>
        <dbReference type="Proteomes" id="UP000694400"/>
    </source>
</evidence>
<proteinExistence type="predicted"/>
<dbReference type="Ensembl" id="ENSAPLT00020004883.1">
    <property type="protein sequence ID" value="ENSAPLP00020004534.1"/>
    <property type="gene ID" value="ENSAPLG00020003351.1"/>
</dbReference>
<dbReference type="AlphaFoldDB" id="A0A8B9R1F9"/>
<sequence>MKTRRRGTRKTKTTEKRETDPGVQEDASQGLLPLEGGHHLSEESGNAAILAPLITEPRAVVLLLQQKRRRQLLSQNPL</sequence>
<feature type="compositionally biased region" description="Basic residues" evidence="1">
    <location>
        <begin position="1"/>
        <end position="11"/>
    </location>
</feature>
<name>A0A8B9R1F9_ANAPL</name>
<reference evidence="2" key="1">
    <citation type="submission" date="2019-08" db="EMBL/GenBank/DDBJ databases">
        <title>Three high-quality genomes provides insights into domestication of ducks.</title>
        <authorList>
            <person name="Hou Z.C."/>
            <person name="Zhu F."/>
            <person name="Yin Z.T."/>
            <person name="Zhang F."/>
        </authorList>
    </citation>
    <scope>NUCLEOTIDE SEQUENCE [LARGE SCALE GENOMIC DNA]</scope>
</reference>
<evidence type="ECO:0000313" key="2">
    <source>
        <dbReference type="Ensembl" id="ENSAPLP00020004534.1"/>
    </source>
</evidence>
<reference evidence="2" key="2">
    <citation type="submission" date="2025-08" db="UniProtKB">
        <authorList>
            <consortium name="Ensembl"/>
        </authorList>
    </citation>
    <scope>IDENTIFICATION</scope>
</reference>
<evidence type="ECO:0000256" key="1">
    <source>
        <dbReference type="SAM" id="MobiDB-lite"/>
    </source>
</evidence>
<feature type="region of interest" description="Disordered" evidence="1">
    <location>
        <begin position="1"/>
        <end position="40"/>
    </location>
</feature>
<reference evidence="2" key="3">
    <citation type="submission" date="2025-09" db="UniProtKB">
        <authorList>
            <consortium name="Ensembl"/>
        </authorList>
    </citation>
    <scope>IDENTIFICATION</scope>
</reference>
<dbReference type="Proteomes" id="UP000694400">
    <property type="component" value="Chromosome 24"/>
</dbReference>